<dbReference type="Pfam" id="PF13374">
    <property type="entry name" value="TPR_10"/>
    <property type="match status" value="1"/>
</dbReference>
<sequence>MSEETLLHGDRLLAAWERAGVPESDPLRLRLMGQLANLARALGERDRAKKLDTEALDVQTAVHPVLPPAALALCAGLGGDDRGLGNYHDALATDQQTWVGLVRELGEDHPRTRMAANNLAASLYLLGDVQGALEAERHNHDRLTRLFGPGHERTDWSEVRLAVYERDLGLGDPVERLRELFQRLSGKPGRERLSRIACWQWSMALRDRGSLGPALTRANEALQGLRTMLPPTHPDIIAAMLTNASIVRRADGRAREALATAERACAELDPRDIGPEHPFRALAGLGLGLAIAAAGDHDAGTAAVAAAGAALHARFDRVHPWTLAAELDLAVLTAASGDRDTAVELTEAALDDLLDADAVGPAHPYVQVAEHNLRLAAAGELGNWREIDVDIPHT</sequence>
<dbReference type="PANTHER" id="PTHR46082:SF11">
    <property type="entry name" value="AAA+ ATPASE DOMAIN-CONTAINING PROTEIN-RELATED"/>
    <property type="match status" value="1"/>
</dbReference>
<comment type="caution">
    <text evidence="1">The sequence shown here is derived from an EMBL/GenBank/DDBJ whole genome shotgun (WGS) entry which is preliminary data.</text>
</comment>
<dbReference type="Gene3D" id="1.25.40.10">
    <property type="entry name" value="Tetratricopeptide repeat domain"/>
    <property type="match status" value="2"/>
</dbReference>
<organism evidence="1 2">
    <name type="scientific">Actinokineospora soli</name>
    <dbReference type="NCBI Taxonomy" id="1048753"/>
    <lineage>
        <taxon>Bacteria</taxon>
        <taxon>Bacillati</taxon>
        <taxon>Actinomycetota</taxon>
        <taxon>Actinomycetes</taxon>
        <taxon>Pseudonocardiales</taxon>
        <taxon>Pseudonocardiaceae</taxon>
        <taxon>Actinokineospora</taxon>
    </lineage>
</organism>
<gene>
    <name evidence="1" type="ORF">ACFQV2_29845</name>
</gene>
<proteinExistence type="predicted"/>
<protein>
    <submittedName>
        <fullName evidence="1">Tetratricopeptide repeat protein</fullName>
    </submittedName>
</protein>
<dbReference type="InterPro" id="IPR011990">
    <property type="entry name" value="TPR-like_helical_dom_sf"/>
</dbReference>
<dbReference type="SUPFAM" id="SSF48452">
    <property type="entry name" value="TPR-like"/>
    <property type="match status" value="1"/>
</dbReference>
<keyword evidence="2" id="KW-1185">Reference proteome</keyword>
<evidence type="ECO:0000313" key="2">
    <source>
        <dbReference type="Proteomes" id="UP001596512"/>
    </source>
</evidence>
<dbReference type="Proteomes" id="UP001596512">
    <property type="component" value="Unassembled WGS sequence"/>
</dbReference>
<dbReference type="PANTHER" id="PTHR46082">
    <property type="entry name" value="ATP/GTP-BINDING PROTEIN-RELATED"/>
    <property type="match status" value="1"/>
</dbReference>
<evidence type="ECO:0000313" key="1">
    <source>
        <dbReference type="EMBL" id="MFC7617014.1"/>
    </source>
</evidence>
<reference evidence="2" key="1">
    <citation type="journal article" date="2019" name="Int. J. Syst. Evol. Microbiol.">
        <title>The Global Catalogue of Microorganisms (GCM) 10K type strain sequencing project: providing services to taxonomists for standard genome sequencing and annotation.</title>
        <authorList>
            <consortium name="The Broad Institute Genomics Platform"/>
            <consortium name="The Broad Institute Genome Sequencing Center for Infectious Disease"/>
            <person name="Wu L."/>
            <person name="Ma J."/>
        </authorList>
    </citation>
    <scope>NUCLEOTIDE SEQUENCE [LARGE SCALE GENOMIC DNA]</scope>
    <source>
        <strain evidence="2">JCM 17695</strain>
    </source>
</reference>
<dbReference type="EMBL" id="JBHTEY010000004">
    <property type="protein sequence ID" value="MFC7617014.1"/>
    <property type="molecule type" value="Genomic_DNA"/>
</dbReference>
<accession>A0ABW2TUK4</accession>
<name>A0ABW2TUK4_9PSEU</name>
<dbReference type="InterPro" id="IPR053137">
    <property type="entry name" value="NLR-like"/>
</dbReference>